<evidence type="ECO:0000256" key="2">
    <source>
        <dbReference type="ARBA" id="ARBA00022491"/>
    </source>
</evidence>
<dbReference type="InterPro" id="IPR036388">
    <property type="entry name" value="WH-like_DNA-bd_sf"/>
</dbReference>
<keyword evidence="3 6" id="KW-0805">Transcription regulation</keyword>
<dbReference type="InterPro" id="IPR003781">
    <property type="entry name" value="CoA-bd"/>
</dbReference>
<evidence type="ECO:0000313" key="9">
    <source>
        <dbReference type="Proteomes" id="UP000245368"/>
    </source>
</evidence>
<keyword evidence="1 6" id="KW-0963">Cytoplasm</keyword>
<gene>
    <name evidence="6" type="primary">rex</name>
    <name evidence="8" type="ORF">DKM44_13065</name>
</gene>
<keyword evidence="4 6" id="KW-0238">DNA-binding</keyword>
<name>A0A2Z3JKK2_9DEIO</name>
<dbReference type="InterPro" id="IPR009718">
    <property type="entry name" value="Rex_DNA-bd_C_dom"/>
</dbReference>
<keyword evidence="9" id="KW-1185">Reference proteome</keyword>
<feature type="DNA-binding region" description="H-T-H motif" evidence="6">
    <location>
        <begin position="16"/>
        <end position="55"/>
    </location>
</feature>
<dbReference type="RefSeq" id="WP_109827779.1">
    <property type="nucleotide sequence ID" value="NZ_CP029494.1"/>
</dbReference>
<feature type="domain" description="CoA-binding" evidence="7">
    <location>
        <begin position="79"/>
        <end position="198"/>
    </location>
</feature>
<dbReference type="Gene3D" id="1.10.10.10">
    <property type="entry name" value="Winged helix-like DNA-binding domain superfamily/Winged helix DNA-binding domain"/>
    <property type="match status" value="1"/>
</dbReference>
<evidence type="ECO:0000256" key="1">
    <source>
        <dbReference type="ARBA" id="ARBA00022490"/>
    </source>
</evidence>
<evidence type="ECO:0000259" key="7">
    <source>
        <dbReference type="SMART" id="SM00881"/>
    </source>
</evidence>
<dbReference type="GO" id="GO:0051775">
    <property type="term" value="P:response to redox state"/>
    <property type="evidence" value="ECO:0007669"/>
    <property type="project" value="InterPro"/>
</dbReference>
<dbReference type="Proteomes" id="UP000245368">
    <property type="component" value="Chromosome"/>
</dbReference>
<evidence type="ECO:0000256" key="6">
    <source>
        <dbReference type="HAMAP-Rule" id="MF_01131"/>
    </source>
</evidence>
<dbReference type="InterPro" id="IPR036291">
    <property type="entry name" value="NAD(P)-bd_dom_sf"/>
</dbReference>
<keyword evidence="5 6" id="KW-0804">Transcription</keyword>
<evidence type="ECO:0000256" key="3">
    <source>
        <dbReference type="ARBA" id="ARBA00023015"/>
    </source>
</evidence>
<dbReference type="SUPFAM" id="SSF46785">
    <property type="entry name" value="Winged helix' DNA-binding domain"/>
    <property type="match status" value="1"/>
</dbReference>
<dbReference type="KEGG" id="dez:DKM44_13065"/>
<dbReference type="Pfam" id="PF06971">
    <property type="entry name" value="Put_DNA-bind_N"/>
    <property type="match status" value="1"/>
</dbReference>
<dbReference type="InterPro" id="IPR036390">
    <property type="entry name" value="WH_DNA-bd_sf"/>
</dbReference>
<dbReference type="Pfam" id="PF02629">
    <property type="entry name" value="CoA_binding"/>
    <property type="match status" value="1"/>
</dbReference>
<dbReference type="PANTHER" id="PTHR35786:SF1">
    <property type="entry name" value="REDOX-SENSING TRANSCRIPTIONAL REPRESSOR REX 1"/>
    <property type="match status" value="1"/>
</dbReference>
<evidence type="ECO:0000313" key="8">
    <source>
        <dbReference type="EMBL" id="AWN24051.1"/>
    </source>
</evidence>
<dbReference type="InterPro" id="IPR022876">
    <property type="entry name" value="Tscrpt_rep_Rex"/>
</dbReference>
<dbReference type="OrthoDB" id="9784760at2"/>
<dbReference type="SMART" id="SM00881">
    <property type="entry name" value="CoA_binding"/>
    <property type="match status" value="1"/>
</dbReference>
<dbReference type="SUPFAM" id="SSF51735">
    <property type="entry name" value="NAD(P)-binding Rossmann-fold domains"/>
    <property type="match status" value="1"/>
</dbReference>
<dbReference type="GO" id="GO:0003677">
    <property type="term" value="F:DNA binding"/>
    <property type="evidence" value="ECO:0007669"/>
    <property type="project" value="UniProtKB-UniRule"/>
</dbReference>
<dbReference type="GO" id="GO:0005737">
    <property type="term" value="C:cytoplasm"/>
    <property type="evidence" value="ECO:0007669"/>
    <property type="project" value="UniProtKB-SubCell"/>
</dbReference>
<feature type="binding site" evidence="6">
    <location>
        <begin position="90"/>
        <end position="95"/>
    </location>
    <ligand>
        <name>NAD(+)</name>
        <dbReference type="ChEBI" id="CHEBI:57540"/>
    </ligand>
</feature>
<proteinExistence type="inferred from homology"/>
<dbReference type="EMBL" id="CP029494">
    <property type="protein sequence ID" value="AWN24051.1"/>
    <property type="molecule type" value="Genomic_DNA"/>
</dbReference>
<dbReference type="HAMAP" id="MF_01131">
    <property type="entry name" value="Rex"/>
    <property type="match status" value="1"/>
</dbReference>
<dbReference type="GO" id="GO:0045892">
    <property type="term" value="P:negative regulation of DNA-templated transcription"/>
    <property type="evidence" value="ECO:0007669"/>
    <property type="project" value="InterPro"/>
</dbReference>
<reference evidence="8 9" key="1">
    <citation type="submission" date="2018-05" db="EMBL/GenBank/DDBJ databases">
        <title>Complete Genome Sequence of Deinococcus sp. strain 17bor-2.</title>
        <authorList>
            <person name="Srinivasan S."/>
        </authorList>
    </citation>
    <scope>NUCLEOTIDE SEQUENCE [LARGE SCALE GENOMIC DNA]</scope>
    <source>
        <strain evidence="8 9">17bor-2</strain>
    </source>
</reference>
<comment type="function">
    <text evidence="6">Modulates transcription in response to changes in cellular NADH/NAD(+) redox state.</text>
</comment>
<keyword evidence="6" id="KW-0520">NAD</keyword>
<dbReference type="AlphaFoldDB" id="A0A2Z3JKK2"/>
<dbReference type="Gene3D" id="3.40.50.720">
    <property type="entry name" value="NAD(P)-binding Rossmann-like Domain"/>
    <property type="match status" value="1"/>
</dbReference>
<dbReference type="NCBIfam" id="NF003995">
    <property type="entry name" value="PRK05472.2-4"/>
    <property type="match status" value="1"/>
</dbReference>
<protein>
    <recommendedName>
        <fullName evidence="6">Redox-sensing transcriptional repressor Rex</fullName>
    </recommendedName>
</protein>
<accession>A0A2Z3JKK2</accession>
<dbReference type="PANTHER" id="PTHR35786">
    <property type="entry name" value="REDOX-SENSING TRANSCRIPTIONAL REPRESSOR REX"/>
    <property type="match status" value="1"/>
</dbReference>
<evidence type="ECO:0000256" key="4">
    <source>
        <dbReference type="ARBA" id="ARBA00023125"/>
    </source>
</evidence>
<comment type="subunit">
    <text evidence="6">Homodimer.</text>
</comment>
<sequence length="251" mass="27796">MTAPGIPTAAISRLITYLRILEELEREERLTTSSGALAERAQVNAFQVRKDLAYFGRFGTRGMGYTVSVLKRELTRVLGLNRSWNVVIVGMGRLGQAIAHYPGASEYQFSYVGLFDVRSDLIGLQVDVPARRDLHSGLGQGFQARTLHIQHIDSLAAFTAQQPVDMGFLAVPTEHAQSAAQSLVEAGVKGILNFAPTLIQPRAKEGGHLQEISDEWRDVMVENVDFLVGMKRLAFYMLNPQLNEPDPEEKT</sequence>
<organism evidence="8 9">
    <name type="scientific">Deinococcus irradiatisoli</name>
    <dbReference type="NCBI Taxonomy" id="2202254"/>
    <lineage>
        <taxon>Bacteria</taxon>
        <taxon>Thermotogati</taxon>
        <taxon>Deinococcota</taxon>
        <taxon>Deinococci</taxon>
        <taxon>Deinococcales</taxon>
        <taxon>Deinococcaceae</taxon>
        <taxon>Deinococcus</taxon>
    </lineage>
</organism>
<evidence type="ECO:0000256" key="5">
    <source>
        <dbReference type="ARBA" id="ARBA00023163"/>
    </source>
</evidence>
<keyword evidence="2 6" id="KW-0678">Repressor</keyword>
<comment type="subcellular location">
    <subcellularLocation>
        <location evidence="6">Cytoplasm</location>
    </subcellularLocation>
</comment>
<comment type="similarity">
    <text evidence="6">Belongs to the transcriptional regulatory Rex family.</text>
</comment>
<dbReference type="GO" id="GO:0003700">
    <property type="term" value="F:DNA-binding transcription factor activity"/>
    <property type="evidence" value="ECO:0007669"/>
    <property type="project" value="UniProtKB-UniRule"/>
</dbReference>